<dbReference type="PROSITE" id="PS51257">
    <property type="entry name" value="PROKAR_LIPOPROTEIN"/>
    <property type="match status" value="1"/>
</dbReference>
<evidence type="ECO:0000256" key="9">
    <source>
        <dbReference type="SAM" id="SignalP"/>
    </source>
</evidence>
<evidence type="ECO:0000256" key="7">
    <source>
        <dbReference type="HAMAP-Rule" id="MF_00415"/>
    </source>
</evidence>
<comment type="subunit">
    <text evidence="7">The basal body constitutes a major portion of the flagellar organelle and consists of four rings (L,P,S, and M) mounted on a central rod.</text>
</comment>
<comment type="similarity">
    <text evidence="2 7">Belongs to the FlgH family.</text>
</comment>
<keyword evidence="7" id="KW-0449">Lipoprotein</keyword>
<evidence type="ECO:0000256" key="6">
    <source>
        <dbReference type="ARBA" id="ARBA00023237"/>
    </source>
</evidence>
<dbReference type="HAMAP" id="MF_00415">
    <property type="entry name" value="FlgH"/>
    <property type="match status" value="1"/>
</dbReference>
<evidence type="ECO:0000256" key="2">
    <source>
        <dbReference type="ARBA" id="ARBA00006929"/>
    </source>
</evidence>
<feature type="region of interest" description="Disordered" evidence="8">
    <location>
        <begin position="89"/>
        <end position="112"/>
    </location>
</feature>
<name>A0A7T0G2K5_9BACT</name>
<keyword evidence="10" id="KW-0282">Flagellum</keyword>
<comment type="function">
    <text evidence="1 7">Assembles around the rod to form the L-ring and probably protects the motor/basal body from shearing forces during rotation.</text>
</comment>
<evidence type="ECO:0000256" key="1">
    <source>
        <dbReference type="ARBA" id="ARBA00002591"/>
    </source>
</evidence>
<keyword evidence="3 7" id="KW-0732">Signal</keyword>
<dbReference type="AlphaFoldDB" id="A0A7T0G2K5"/>
<gene>
    <name evidence="7" type="primary">flgH</name>
    <name evidence="10" type="ORF">G3M78_03110</name>
</gene>
<evidence type="ECO:0000256" key="3">
    <source>
        <dbReference type="ARBA" id="ARBA00022729"/>
    </source>
</evidence>
<keyword evidence="4 7" id="KW-0472">Membrane</keyword>
<sequence length="245" mass="25911">MKLKTQSFKVPTICARILACLAATMLASCAGSQRAVDPAATVVPDKIYEVASNNEEGSLWPGDTAKNLFFEDTKAQKVGDIVTVTVNESATSSQTATTNTSRSSNTSVSTGPVLGLPGNLGIQNFLNMGTSFDPNIGVASTDLSHQGNGTTTRNGSLTMTLSAQITQILPNGNLHIEGKRSVTVNNEEQYMILTGVIRPEDVGFDNTISSTLIANASITYSGSGDIADPQRVGWMAKVISYIWPF</sequence>
<feature type="signal peptide" evidence="9">
    <location>
        <begin position="1"/>
        <end position="35"/>
    </location>
</feature>
<evidence type="ECO:0000313" key="11">
    <source>
        <dbReference type="Proteomes" id="UP000594464"/>
    </source>
</evidence>
<dbReference type="GO" id="GO:0003774">
    <property type="term" value="F:cytoskeletal motor activity"/>
    <property type="evidence" value="ECO:0007669"/>
    <property type="project" value="InterPro"/>
</dbReference>
<dbReference type="PANTHER" id="PTHR34933:SF1">
    <property type="entry name" value="FLAGELLAR L-RING PROTEIN"/>
    <property type="match status" value="1"/>
</dbReference>
<keyword evidence="6 7" id="KW-0998">Cell outer membrane</keyword>
<dbReference type="InterPro" id="IPR000527">
    <property type="entry name" value="Flag_Lring"/>
</dbReference>
<organism evidence="10 11">
    <name type="scientific">Candidatus Nitrohelix vancouverensis</name>
    <dbReference type="NCBI Taxonomy" id="2705534"/>
    <lineage>
        <taxon>Bacteria</taxon>
        <taxon>Pseudomonadati</taxon>
        <taxon>Nitrospinota/Tectimicrobiota group</taxon>
        <taxon>Nitrospinota</taxon>
        <taxon>Nitrospinia</taxon>
        <taxon>Nitrospinales</taxon>
        <taxon>Nitrospinaceae</taxon>
        <taxon>Candidatus Nitrohelix</taxon>
    </lineage>
</organism>
<keyword evidence="10" id="KW-0969">Cilium</keyword>
<evidence type="ECO:0000256" key="8">
    <source>
        <dbReference type="SAM" id="MobiDB-lite"/>
    </source>
</evidence>
<evidence type="ECO:0000313" key="10">
    <source>
        <dbReference type="EMBL" id="QPJ64440.1"/>
    </source>
</evidence>
<feature type="chain" id="PRO_5032882647" description="Flagellar L-ring protein" evidence="9">
    <location>
        <begin position="36"/>
        <end position="245"/>
    </location>
</feature>
<evidence type="ECO:0000256" key="5">
    <source>
        <dbReference type="ARBA" id="ARBA00023143"/>
    </source>
</evidence>
<dbReference type="PANTHER" id="PTHR34933">
    <property type="entry name" value="FLAGELLAR L-RING PROTEIN"/>
    <property type="match status" value="1"/>
</dbReference>
<dbReference type="KEGG" id="nva:G3M78_03110"/>
<accession>A0A7T0G2K5</accession>
<comment type="subcellular location">
    <subcellularLocation>
        <location evidence="7">Cell outer membrane</location>
        <topology evidence="7">Lipid-anchor</topology>
    </subcellularLocation>
    <subcellularLocation>
        <location evidence="7">Bacterial flagellum basal body</location>
    </subcellularLocation>
</comment>
<proteinExistence type="inferred from homology"/>
<protein>
    <recommendedName>
        <fullName evidence="7">Flagellar L-ring protein</fullName>
    </recommendedName>
    <alternativeName>
        <fullName evidence="7">Basal body L-ring protein</fullName>
    </alternativeName>
</protein>
<evidence type="ECO:0000256" key="4">
    <source>
        <dbReference type="ARBA" id="ARBA00023136"/>
    </source>
</evidence>
<dbReference type="Pfam" id="PF02107">
    <property type="entry name" value="FlgH"/>
    <property type="match status" value="1"/>
</dbReference>
<dbReference type="EMBL" id="CP048620">
    <property type="protein sequence ID" value="QPJ64440.1"/>
    <property type="molecule type" value="Genomic_DNA"/>
</dbReference>
<reference evidence="11" key="1">
    <citation type="submission" date="2020-02" db="EMBL/GenBank/DDBJ databases">
        <title>Genomic and physiological characterization of two novel Nitrospinaceae genera.</title>
        <authorList>
            <person name="Mueller A.J."/>
            <person name="Jung M.-Y."/>
            <person name="Strachan C.R."/>
            <person name="Herbold C.W."/>
            <person name="Kirkegaard R.H."/>
            <person name="Daims H."/>
        </authorList>
    </citation>
    <scope>NUCLEOTIDE SEQUENCE [LARGE SCALE GENOMIC DNA]</scope>
</reference>
<dbReference type="GO" id="GO:0009427">
    <property type="term" value="C:bacterial-type flagellum basal body, distal rod, L ring"/>
    <property type="evidence" value="ECO:0007669"/>
    <property type="project" value="InterPro"/>
</dbReference>
<keyword evidence="10" id="KW-0966">Cell projection</keyword>
<keyword evidence="5 7" id="KW-0975">Bacterial flagellum</keyword>
<dbReference type="PRINTS" id="PR01008">
    <property type="entry name" value="FLGLRINGFLGH"/>
</dbReference>
<dbReference type="GO" id="GO:0009279">
    <property type="term" value="C:cell outer membrane"/>
    <property type="evidence" value="ECO:0007669"/>
    <property type="project" value="UniProtKB-SubCell"/>
</dbReference>
<feature type="compositionally biased region" description="Low complexity" evidence="8">
    <location>
        <begin position="89"/>
        <end position="110"/>
    </location>
</feature>
<dbReference type="GO" id="GO:0071973">
    <property type="term" value="P:bacterial-type flagellum-dependent cell motility"/>
    <property type="evidence" value="ECO:0007669"/>
    <property type="project" value="InterPro"/>
</dbReference>
<dbReference type="Proteomes" id="UP000594464">
    <property type="component" value="Chromosome"/>
</dbReference>